<comment type="caution">
    <text evidence="2">The sequence shown here is derived from an EMBL/GenBank/DDBJ whole genome shotgun (WGS) entry which is preliminary data.</text>
</comment>
<accession>A0ABD1DBG0</accession>
<dbReference type="Proteomes" id="UP001562425">
    <property type="component" value="Unassembled WGS sequence"/>
</dbReference>
<feature type="compositionally biased region" description="Basic and acidic residues" evidence="1">
    <location>
        <begin position="11"/>
        <end position="22"/>
    </location>
</feature>
<dbReference type="AlphaFoldDB" id="A0ABD1DBG0"/>
<protein>
    <submittedName>
        <fullName evidence="2">Uncharacterized protein</fullName>
    </submittedName>
</protein>
<name>A0ABD1DBG0_CULPP</name>
<feature type="compositionally biased region" description="Basic residues" evidence="1">
    <location>
        <begin position="1"/>
        <end position="10"/>
    </location>
</feature>
<feature type="region of interest" description="Disordered" evidence="1">
    <location>
        <begin position="1"/>
        <end position="22"/>
    </location>
</feature>
<gene>
    <name evidence="2" type="ORF">pipiens_000259</name>
</gene>
<evidence type="ECO:0000313" key="2">
    <source>
        <dbReference type="EMBL" id="KAL1396990.1"/>
    </source>
</evidence>
<sequence length="22" mass="2726">VKNNRAPRNHRYTEREREKGKS</sequence>
<proteinExistence type="predicted"/>
<keyword evidence="3" id="KW-1185">Reference proteome</keyword>
<dbReference type="EMBL" id="JBEHCU010006493">
    <property type="protein sequence ID" value="KAL1396990.1"/>
    <property type="molecule type" value="Genomic_DNA"/>
</dbReference>
<organism evidence="2 3">
    <name type="scientific">Culex pipiens pipiens</name>
    <name type="common">Northern house mosquito</name>
    <dbReference type="NCBI Taxonomy" id="38569"/>
    <lineage>
        <taxon>Eukaryota</taxon>
        <taxon>Metazoa</taxon>
        <taxon>Ecdysozoa</taxon>
        <taxon>Arthropoda</taxon>
        <taxon>Hexapoda</taxon>
        <taxon>Insecta</taxon>
        <taxon>Pterygota</taxon>
        <taxon>Neoptera</taxon>
        <taxon>Endopterygota</taxon>
        <taxon>Diptera</taxon>
        <taxon>Nematocera</taxon>
        <taxon>Culicoidea</taxon>
        <taxon>Culicidae</taxon>
        <taxon>Culicinae</taxon>
        <taxon>Culicini</taxon>
        <taxon>Culex</taxon>
        <taxon>Culex</taxon>
    </lineage>
</organism>
<feature type="non-terminal residue" evidence="2">
    <location>
        <position position="1"/>
    </location>
</feature>
<feature type="non-terminal residue" evidence="2">
    <location>
        <position position="22"/>
    </location>
</feature>
<evidence type="ECO:0000256" key="1">
    <source>
        <dbReference type="SAM" id="MobiDB-lite"/>
    </source>
</evidence>
<evidence type="ECO:0000313" key="3">
    <source>
        <dbReference type="Proteomes" id="UP001562425"/>
    </source>
</evidence>
<reference evidence="2 3" key="1">
    <citation type="submission" date="2024-05" db="EMBL/GenBank/DDBJ databases">
        <title>Culex pipiens pipiens assembly and annotation.</title>
        <authorList>
            <person name="Alout H."/>
            <person name="Durand T."/>
        </authorList>
    </citation>
    <scope>NUCLEOTIDE SEQUENCE [LARGE SCALE GENOMIC DNA]</scope>
    <source>
        <strain evidence="2">HA-2024</strain>
        <tissue evidence="2">Whole body</tissue>
    </source>
</reference>